<evidence type="ECO:0000313" key="3">
    <source>
        <dbReference type="Proteomes" id="UP000091967"/>
    </source>
</evidence>
<comment type="caution">
    <text evidence="2">The sequence shown here is derived from an EMBL/GenBank/DDBJ whole genome shotgun (WGS) entry which is preliminary data.</text>
</comment>
<dbReference type="EMBL" id="LYXU01000003">
    <property type="protein sequence ID" value="OBS21234.1"/>
    <property type="molecule type" value="Genomic_DNA"/>
</dbReference>
<dbReference type="OrthoDB" id="4900573at2759"/>
<gene>
    <name evidence="2" type="ORF">FPOA_07572</name>
</gene>
<name>A0A1B8ALK8_FUSPO</name>
<sequence>MGRRDTYSEPPRGHRQSRRQQPEARREHKQFQKERGFDWTPGLVLALIGAVTFLSKDFEKYKQRHEWRNEESQDNGSRDDGRGRRRYRSSSRRPDYYEDDDDYYYDRRSRGYSR</sequence>
<keyword evidence="3" id="KW-1185">Reference proteome</keyword>
<organism evidence="2 3">
    <name type="scientific">Fusarium poae</name>
    <dbReference type="NCBI Taxonomy" id="36050"/>
    <lineage>
        <taxon>Eukaryota</taxon>
        <taxon>Fungi</taxon>
        <taxon>Dikarya</taxon>
        <taxon>Ascomycota</taxon>
        <taxon>Pezizomycotina</taxon>
        <taxon>Sordariomycetes</taxon>
        <taxon>Hypocreomycetidae</taxon>
        <taxon>Hypocreales</taxon>
        <taxon>Nectriaceae</taxon>
        <taxon>Fusarium</taxon>
    </lineage>
</organism>
<reference evidence="2 3" key="1">
    <citation type="submission" date="2016-06" db="EMBL/GenBank/DDBJ databases">
        <title>Living apart together: crosstalk between the core and supernumerary genomes in a fungal plant pathogen.</title>
        <authorList>
            <person name="Vanheule A."/>
            <person name="Audenaert K."/>
            <person name="Warris S."/>
            <person name="Van De Geest H."/>
            <person name="Schijlen E."/>
            <person name="Hofte M."/>
            <person name="De Saeger S."/>
            <person name="Haesaert G."/>
            <person name="Waalwijk C."/>
            <person name="Van Der Lee T."/>
        </authorList>
    </citation>
    <scope>NUCLEOTIDE SEQUENCE [LARGE SCALE GENOMIC DNA]</scope>
    <source>
        <strain evidence="2 3">2516</strain>
    </source>
</reference>
<feature type="region of interest" description="Disordered" evidence="1">
    <location>
        <begin position="1"/>
        <end position="33"/>
    </location>
</feature>
<protein>
    <submittedName>
        <fullName evidence="2">Uncharacterized protein</fullName>
    </submittedName>
</protein>
<proteinExistence type="predicted"/>
<evidence type="ECO:0000256" key="1">
    <source>
        <dbReference type="SAM" id="MobiDB-lite"/>
    </source>
</evidence>
<dbReference type="Proteomes" id="UP000091967">
    <property type="component" value="Unassembled WGS sequence"/>
</dbReference>
<feature type="compositionally biased region" description="Basic and acidic residues" evidence="1">
    <location>
        <begin position="20"/>
        <end position="33"/>
    </location>
</feature>
<dbReference type="OMA" id="MGRRDTY"/>
<feature type="region of interest" description="Disordered" evidence="1">
    <location>
        <begin position="64"/>
        <end position="114"/>
    </location>
</feature>
<dbReference type="AlphaFoldDB" id="A0A1B8ALK8"/>
<accession>A0A1B8ALK8</accession>
<evidence type="ECO:0000313" key="2">
    <source>
        <dbReference type="EMBL" id="OBS21234.1"/>
    </source>
</evidence>
<feature type="compositionally biased region" description="Basic and acidic residues" evidence="1">
    <location>
        <begin position="104"/>
        <end position="114"/>
    </location>
</feature>
<feature type="compositionally biased region" description="Basic and acidic residues" evidence="1">
    <location>
        <begin position="64"/>
        <end position="82"/>
    </location>
</feature>